<evidence type="ECO:0000313" key="1">
    <source>
        <dbReference type="EMBL" id="VDM71674.1"/>
    </source>
</evidence>
<keyword evidence="2" id="KW-1185">Reference proteome</keyword>
<dbReference type="EMBL" id="UYYB01021559">
    <property type="protein sequence ID" value="VDM71674.1"/>
    <property type="molecule type" value="Genomic_DNA"/>
</dbReference>
<dbReference type="Proteomes" id="UP000270094">
    <property type="component" value="Unassembled WGS sequence"/>
</dbReference>
<reference evidence="1 2" key="1">
    <citation type="submission" date="2018-11" db="EMBL/GenBank/DDBJ databases">
        <authorList>
            <consortium name="Pathogen Informatics"/>
        </authorList>
    </citation>
    <scope>NUCLEOTIDE SEQUENCE [LARGE SCALE GENOMIC DNA]</scope>
</reference>
<sequence length="201" mass="22699">MLLSDLKVLPSNDDITLNVKHGNDTVCFRCVNSNARRLWKTHLEQAIDMYAITVSEQQHGKVSTNGNIIGRLLIEVMSIQNFNSKTLDSNSQILRLSLGESYELFEVDLTKKSDLHLTAQFPFVHTSLSFTIKLLKKNLFSPDVPLLEEGIVPLSELIRESSNHRGPLIKPLHLRKDVRDKTKPVGTVTVKFAIQMFDASM</sequence>
<proteinExistence type="predicted"/>
<organism evidence="1 2">
    <name type="scientific">Strongylus vulgaris</name>
    <name type="common">Blood worm</name>
    <dbReference type="NCBI Taxonomy" id="40348"/>
    <lineage>
        <taxon>Eukaryota</taxon>
        <taxon>Metazoa</taxon>
        <taxon>Ecdysozoa</taxon>
        <taxon>Nematoda</taxon>
        <taxon>Chromadorea</taxon>
        <taxon>Rhabditida</taxon>
        <taxon>Rhabditina</taxon>
        <taxon>Rhabditomorpha</taxon>
        <taxon>Strongyloidea</taxon>
        <taxon>Strongylidae</taxon>
        <taxon>Strongylus</taxon>
    </lineage>
</organism>
<dbReference type="AlphaFoldDB" id="A0A3P7J157"/>
<evidence type="ECO:0000313" key="2">
    <source>
        <dbReference type="Proteomes" id="UP000270094"/>
    </source>
</evidence>
<protein>
    <recommendedName>
        <fullName evidence="3">PH domain-containing protein</fullName>
    </recommendedName>
</protein>
<evidence type="ECO:0008006" key="3">
    <source>
        <dbReference type="Google" id="ProtNLM"/>
    </source>
</evidence>
<dbReference type="OrthoDB" id="2015333at2759"/>
<gene>
    <name evidence="1" type="ORF">SVUK_LOCUS6672</name>
</gene>
<accession>A0A3P7J157</accession>
<name>A0A3P7J157_STRVU</name>